<dbReference type="PANTHER" id="PTHR10880:SF15">
    <property type="entry name" value="MSL COMPLEX SUBUNIT 3"/>
    <property type="match status" value="1"/>
</dbReference>
<dbReference type="InterPro" id="IPR053820">
    <property type="entry name" value="MSL3_chromo-like"/>
</dbReference>
<dbReference type="SUPFAM" id="SSF54160">
    <property type="entry name" value="Chromo domain-like"/>
    <property type="match status" value="1"/>
</dbReference>
<dbReference type="Pfam" id="PF22732">
    <property type="entry name" value="MSL3_chromo-like"/>
    <property type="match status" value="1"/>
</dbReference>
<dbReference type="GO" id="GO:0006325">
    <property type="term" value="P:chromatin organization"/>
    <property type="evidence" value="ECO:0007669"/>
    <property type="project" value="UniProtKB-KW"/>
</dbReference>
<dbReference type="GO" id="GO:0006355">
    <property type="term" value="P:regulation of DNA-templated transcription"/>
    <property type="evidence" value="ECO:0007669"/>
    <property type="project" value="InterPro"/>
</dbReference>
<dbReference type="Gene3D" id="2.30.30.140">
    <property type="match status" value="1"/>
</dbReference>
<comment type="subcellular location">
    <subcellularLocation>
        <location evidence="1">Nucleus</location>
    </subcellularLocation>
</comment>
<feature type="domain" description="MRG" evidence="14">
    <location>
        <begin position="131"/>
        <end position="313"/>
    </location>
</feature>
<organism evidence="16 17">
    <name type="scientific">Monascus purpureus</name>
    <name type="common">Red mold</name>
    <name type="synonym">Monascus anka</name>
    <dbReference type="NCBI Taxonomy" id="5098"/>
    <lineage>
        <taxon>Eukaryota</taxon>
        <taxon>Fungi</taxon>
        <taxon>Dikarya</taxon>
        <taxon>Ascomycota</taxon>
        <taxon>Pezizomycotina</taxon>
        <taxon>Eurotiomycetes</taxon>
        <taxon>Eurotiomycetidae</taxon>
        <taxon>Eurotiales</taxon>
        <taxon>Aspergillaceae</taxon>
        <taxon>Monascus</taxon>
    </lineage>
</organism>
<name>A0A507QMR8_MONPU</name>
<evidence type="ECO:0000256" key="10">
    <source>
        <dbReference type="ARBA" id="ARBA00023242"/>
    </source>
</evidence>
<dbReference type="Proteomes" id="UP000319663">
    <property type="component" value="Unassembled WGS sequence"/>
</dbReference>
<dbReference type="AlphaFoldDB" id="A0A507QMR8"/>
<keyword evidence="6" id="KW-0156">Chromatin regulator</keyword>
<evidence type="ECO:0000256" key="2">
    <source>
        <dbReference type="ARBA" id="ARBA00009093"/>
    </source>
</evidence>
<feature type="region of interest" description="Disordered" evidence="13">
    <location>
        <begin position="92"/>
        <end position="141"/>
    </location>
</feature>
<evidence type="ECO:0000259" key="14">
    <source>
        <dbReference type="Pfam" id="PF05712"/>
    </source>
</evidence>
<dbReference type="GO" id="GO:0006281">
    <property type="term" value="P:DNA repair"/>
    <property type="evidence" value="ECO:0007669"/>
    <property type="project" value="UniProtKB-KW"/>
</dbReference>
<keyword evidence="17" id="KW-1185">Reference proteome</keyword>
<dbReference type="GO" id="GO:0032221">
    <property type="term" value="C:Rpd3S complex"/>
    <property type="evidence" value="ECO:0007669"/>
    <property type="project" value="TreeGrafter"/>
</dbReference>
<evidence type="ECO:0000256" key="13">
    <source>
        <dbReference type="SAM" id="MobiDB-lite"/>
    </source>
</evidence>
<dbReference type="STRING" id="5098.A0A507QMR8"/>
<evidence type="ECO:0000256" key="1">
    <source>
        <dbReference type="ARBA" id="ARBA00004123"/>
    </source>
</evidence>
<evidence type="ECO:0000256" key="5">
    <source>
        <dbReference type="ARBA" id="ARBA00022763"/>
    </source>
</evidence>
<dbReference type="InterPro" id="IPR008676">
    <property type="entry name" value="MRG"/>
</dbReference>
<comment type="caution">
    <text evidence="16">The sequence shown here is derived from an EMBL/GenBank/DDBJ whole genome shotgun (WGS) entry which is preliminary data.</text>
</comment>
<accession>A0A507QMR8</accession>
<evidence type="ECO:0000256" key="12">
    <source>
        <dbReference type="ARBA" id="ARBA00072864"/>
    </source>
</evidence>
<dbReference type="InterPro" id="IPR038217">
    <property type="entry name" value="MRG_C_sf"/>
</dbReference>
<dbReference type="PIRSF" id="PIRSF038133">
    <property type="entry name" value="HAT_Nua4_EAF3/MRG15"/>
    <property type="match status" value="1"/>
</dbReference>
<comment type="similarity">
    <text evidence="2">Belongs to the MRG family.</text>
</comment>
<evidence type="ECO:0000259" key="15">
    <source>
        <dbReference type="Pfam" id="PF22732"/>
    </source>
</evidence>
<evidence type="ECO:0000313" key="17">
    <source>
        <dbReference type="Proteomes" id="UP000319663"/>
    </source>
</evidence>
<comment type="function">
    <text evidence="11">Involved in deacetylation of histones, chromatin assembly and chromosome segregation. May act as a transcriptional oscillator, directing histone deacetylases to specific chromosomal domains. Component of the NuA4 histone acetyltransferase complex which is involved in transcriptional activation of selected genes principally by acetylation of nucleosomal histone H4 and H2A. The NuA4 complex is also involved in DNA repair.</text>
</comment>
<dbReference type="InterPro" id="IPR026541">
    <property type="entry name" value="MRG_dom"/>
</dbReference>
<feature type="domain" description="MSL3 chromodomain-like" evidence="15">
    <location>
        <begin position="9"/>
        <end position="91"/>
    </location>
</feature>
<evidence type="ECO:0000256" key="7">
    <source>
        <dbReference type="ARBA" id="ARBA00023015"/>
    </source>
</evidence>
<dbReference type="PROSITE" id="PS51640">
    <property type="entry name" value="MRG"/>
    <property type="match status" value="1"/>
</dbReference>
<evidence type="ECO:0000256" key="11">
    <source>
        <dbReference type="ARBA" id="ARBA00057322"/>
    </source>
</evidence>
<keyword evidence="5" id="KW-0227">DNA damage</keyword>
<keyword evidence="10" id="KW-0539">Nucleus</keyword>
<dbReference type="Gene3D" id="1.10.274.30">
    <property type="entry name" value="MRG domain"/>
    <property type="match status" value="1"/>
</dbReference>
<evidence type="ECO:0000256" key="8">
    <source>
        <dbReference type="ARBA" id="ARBA00023163"/>
    </source>
</evidence>
<protein>
    <recommendedName>
        <fullName evidence="4">Chromatin modification-related protein EAF3</fullName>
    </recommendedName>
    <alternativeName>
        <fullName evidence="12">Chromatin modification-related protein eaf3</fullName>
    </alternativeName>
</protein>
<dbReference type="EMBL" id="VIFY01000230">
    <property type="protein sequence ID" value="TQB68290.1"/>
    <property type="molecule type" value="Genomic_DNA"/>
</dbReference>
<evidence type="ECO:0000256" key="9">
    <source>
        <dbReference type="ARBA" id="ARBA00023204"/>
    </source>
</evidence>
<dbReference type="InterPro" id="IPR016197">
    <property type="entry name" value="Chromo-like_dom_sf"/>
</dbReference>
<reference evidence="16 17" key="1">
    <citation type="submission" date="2019-06" db="EMBL/GenBank/DDBJ databases">
        <title>Wine fermentation using esterase from Monascus purpureus.</title>
        <authorList>
            <person name="Geng C."/>
            <person name="Zhang Y."/>
        </authorList>
    </citation>
    <scope>NUCLEOTIDE SEQUENCE [LARGE SCALE GENOMIC DNA]</scope>
    <source>
        <strain evidence="16">HQ1</strain>
    </source>
</reference>
<sequence length="339" mass="39247">MAPTAHASYQKDEKVLCFHHEILYEAKILDVRHSDPSDKKSPHEYLVHYKGWKNTNDLADLTPVVSWDDWVSQDRLRKFTEENRELATTLRREAEASFRQRNSKSTLKRRGGSDPSSTRGSEERQTPARGTKRGRDNEIEKEENFFARPSVRIIMPDNLKSLLVDDWENITKNQQVVALPSKVSVNQILEAYIEEEKAKRATPADIDVLEEIIQGIREYFDKSLEKILLYRFEREQYNNIRKRWEAASGDLSGKGPLDTYGAEHLARLFATLPELIAQTNMDLQSTNRLREELSKFTLWLGKNSEKYFVNRYINPSNDYVERSRGVVNPTPGTATSRLV</sequence>
<gene>
    <name evidence="16" type="primary">EAF3</name>
    <name evidence="16" type="ORF">MPDQ_003696</name>
</gene>
<dbReference type="PANTHER" id="PTHR10880">
    <property type="entry name" value="MORTALITY FACTOR 4-LIKE PROTEIN"/>
    <property type="match status" value="1"/>
</dbReference>
<evidence type="ECO:0000256" key="3">
    <source>
        <dbReference type="ARBA" id="ARBA00011353"/>
    </source>
</evidence>
<dbReference type="FunFam" id="1.10.274.30:FF:000004">
    <property type="entry name" value="Putative Chromatin modification-related protein eaf3"/>
    <property type="match status" value="1"/>
</dbReference>
<evidence type="ECO:0000256" key="6">
    <source>
        <dbReference type="ARBA" id="ARBA00022853"/>
    </source>
</evidence>
<dbReference type="GO" id="GO:0035267">
    <property type="term" value="C:NuA4 histone acetyltransferase complex"/>
    <property type="evidence" value="ECO:0007669"/>
    <property type="project" value="TreeGrafter"/>
</dbReference>
<dbReference type="Pfam" id="PF05712">
    <property type="entry name" value="MRG"/>
    <property type="match status" value="1"/>
</dbReference>
<comment type="subunit">
    <text evidence="3">Component of the NuA4 histone acetyltransferase complex.</text>
</comment>
<keyword evidence="8" id="KW-0804">Transcription</keyword>
<keyword evidence="9" id="KW-0234">DNA repair</keyword>
<keyword evidence="7" id="KW-0805">Transcription regulation</keyword>
<evidence type="ECO:0000256" key="4">
    <source>
        <dbReference type="ARBA" id="ARBA00018505"/>
    </source>
</evidence>
<proteinExistence type="inferred from homology"/>
<evidence type="ECO:0000313" key="16">
    <source>
        <dbReference type="EMBL" id="TQB68290.1"/>
    </source>
</evidence>